<feature type="domain" description="Gfo/Idh/MocA-like oxidoreductase N-terminal" evidence="1">
    <location>
        <begin position="6"/>
        <end position="123"/>
    </location>
</feature>
<dbReference type="EMBL" id="JARGEQ010000073">
    <property type="protein sequence ID" value="MDF1586116.1"/>
    <property type="molecule type" value="Genomic_DNA"/>
</dbReference>
<evidence type="ECO:0000259" key="1">
    <source>
        <dbReference type="Pfam" id="PF01408"/>
    </source>
</evidence>
<name>A0AAP3UZH9_9PROT</name>
<evidence type="ECO:0000313" key="3">
    <source>
        <dbReference type="EMBL" id="MDF1586116.1"/>
    </source>
</evidence>
<keyword evidence="4" id="KW-1185">Reference proteome</keyword>
<sequence length="334" mass="36085">MSRPLRVLQAGFGAFGPVHLAGWRALGHEVDLWVADPDPAARAAARRLGVPEERLAADPLDLLEAVDAIDIAVPADHHFSLCGKALDRNLDVFIEKPMTATLAEAEALAGLLAKTDRILQVGFFLRATPLARALKREVEAGMLGTLRHAAGEFSGFKRPRRDSGVLDNDLVHFLDLALWLLGEPKEVRSLTRDFLGRGSEDLAVLLLAFPGGAVARLEASWHMPGDALDPIVPGNLATKRFRLAGAKGQLDADFIADRLVVHRRRHVEEPAGWRVEAGPGLLPPVTGAAPATVMAAQFEEFLACVRERRQPEAGLAAGLAAARLIERARRESLL</sequence>
<proteinExistence type="predicted"/>
<dbReference type="InterPro" id="IPR000683">
    <property type="entry name" value="Gfo/Idh/MocA-like_OxRdtase_N"/>
</dbReference>
<dbReference type="Pfam" id="PF01408">
    <property type="entry name" value="GFO_IDH_MocA"/>
    <property type="match status" value="1"/>
</dbReference>
<dbReference type="SUPFAM" id="SSF55347">
    <property type="entry name" value="Glyceraldehyde-3-phosphate dehydrogenase-like, C-terminal domain"/>
    <property type="match status" value="1"/>
</dbReference>
<dbReference type="SUPFAM" id="SSF51735">
    <property type="entry name" value="NAD(P)-binding Rossmann-fold domains"/>
    <property type="match status" value="1"/>
</dbReference>
<evidence type="ECO:0000259" key="2">
    <source>
        <dbReference type="Pfam" id="PF22725"/>
    </source>
</evidence>
<dbReference type="PANTHER" id="PTHR43377">
    <property type="entry name" value="BILIVERDIN REDUCTASE A"/>
    <property type="match status" value="1"/>
</dbReference>
<dbReference type="InterPro" id="IPR051450">
    <property type="entry name" value="Gfo/Idh/MocA_Oxidoreductases"/>
</dbReference>
<feature type="domain" description="GFO/IDH/MocA-like oxidoreductase" evidence="2">
    <location>
        <begin position="132"/>
        <end position="250"/>
    </location>
</feature>
<dbReference type="GO" id="GO:0000166">
    <property type="term" value="F:nucleotide binding"/>
    <property type="evidence" value="ECO:0007669"/>
    <property type="project" value="InterPro"/>
</dbReference>
<dbReference type="InterPro" id="IPR055170">
    <property type="entry name" value="GFO_IDH_MocA-like_dom"/>
</dbReference>
<accession>A0AAP3UZH9</accession>
<dbReference type="Proteomes" id="UP001301140">
    <property type="component" value="Unassembled WGS sequence"/>
</dbReference>
<organism evidence="3 4">
    <name type="scientific">Marinimicrococcus flavescens</name>
    <dbReference type="NCBI Taxonomy" id="3031815"/>
    <lineage>
        <taxon>Bacteria</taxon>
        <taxon>Pseudomonadati</taxon>
        <taxon>Pseudomonadota</taxon>
        <taxon>Alphaproteobacteria</taxon>
        <taxon>Geminicoccales</taxon>
        <taxon>Geminicoccaceae</taxon>
        <taxon>Marinimicrococcus</taxon>
    </lineage>
</organism>
<dbReference type="Pfam" id="PF22725">
    <property type="entry name" value="GFO_IDH_MocA_C3"/>
    <property type="match status" value="1"/>
</dbReference>
<dbReference type="AlphaFoldDB" id="A0AAP3UZH9"/>
<dbReference type="InterPro" id="IPR036291">
    <property type="entry name" value="NAD(P)-bd_dom_sf"/>
</dbReference>
<protein>
    <submittedName>
        <fullName evidence="3">Gfo/Idh/MocA family oxidoreductase</fullName>
    </submittedName>
</protein>
<dbReference type="Gene3D" id="3.40.50.720">
    <property type="entry name" value="NAD(P)-binding Rossmann-like Domain"/>
    <property type="match status" value="1"/>
</dbReference>
<dbReference type="Gene3D" id="3.30.360.10">
    <property type="entry name" value="Dihydrodipicolinate Reductase, domain 2"/>
    <property type="match status" value="1"/>
</dbReference>
<comment type="caution">
    <text evidence="3">The sequence shown here is derived from an EMBL/GenBank/DDBJ whole genome shotgun (WGS) entry which is preliminary data.</text>
</comment>
<dbReference type="RefSeq" id="WP_327788532.1">
    <property type="nucleotide sequence ID" value="NZ_JARGEQ010000073.1"/>
</dbReference>
<reference evidence="3 4" key="1">
    <citation type="submission" date="2023-03" db="EMBL/GenBank/DDBJ databases">
        <title>YIM 152171 draft genome.</title>
        <authorList>
            <person name="Yang Z."/>
        </authorList>
    </citation>
    <scope>NUCLEOTIDE SEQUENCE [LARGE SCALE GENOMIC DNA]</scope>
    <source>
        <strain evidence="3 4">YIM 152171</strain>
    </source>
</reference>
<evidence type="ECO:0000313" key="4">
    <source>
        <dbReference type="Proteomes" id="UP001301140"/>
    </source>
</evidence>
<dbReference type="PANTHER" id="PTHR43377:SF2">
    <property type="entry name" value="BINDING ROSSMANN FOLD OXIDOREDUCTASE, PUTATIVE (AFU_ORTHOLOGUE AFUA_4G00560)-RELATED"/>
    <property type="match status" value="1"/>
</dbReference>
<gene>
    <name evidence="3" type="ORF">PZ740_06940</name>
</gene>